<dbReference type="EMBL" id="JAAAID010000392">
    <property type="protein sequence ID" value="KAG0018063.1"/>
    <property type="molecule type" value="Genomic_DNA"/>
</dbReference>
<keyword evidence="3" id="KW-1185">Reference proteome</keyword>
<protein>
    <recommendedName>
        <fullName evidence="1">AD domain-containing protein</fullName>
    </recommendedName>
</protein>
<evidence type="ECO:0000313" key="2">
    <source>
        <dbReference type="EMBL" id="KAG0018063.1"/>
    </source>
</evidence>
<feature type="domain" description="AD" evidence="1">
    <location>
        <begin position="94"/>
        <end position="180"/>
    </location>
</feature>
<evidence type="ECO:0000259" key="1">
    <source>
        <dbReference type="PROSITE" id="PS52001"/>
    </source>
</evidence>
<dbReference type="GO" id="GO:0000387">
    <property type="term" value="P:spliceosomal snRNP assembly"/>
    <property type="evidence" value="ECO:0007669"/>
    <property type="project" value="TreeGrafter"/>
</dbReference>
<dbReference type="Proteomes" id="UP000703661">
    <property type="component" value="Unassembled WGS sequence"/>
</dbReference>
<dbReference type="PROSITE" id="PS52001">
    <property type="entry name" value="AD"/>
    <property type="match status" value="1"/>
</dbReference>
<dbReference type="OrthoDB" id="77463at2759"/>
<dbReference type="GO" id="GO:0032797">
    <property type="term" value="C:SMN complex"/>
    <property type="evidence" value="ECO:0007669"/>
    <property type="project" value="TreeGrafter"/>
</dbReference>
<dbReference type="PANTHER" id="PTHR14710">
    <property type="entry name" value="GEM-ASSOCIATED PROTEIN 6"/>
    <property type="match status" value="1"/>
</dbReference>
<evidence type="ECO:0000313" key="3">
    <source>
        <dbReference type="Proteomes" id="UP000703661"/>
    </source>
</evidence>
<name>A0A9P6MXZ4_9FUNG</name>
<dbReference type="InterPro" id="IPR009422">
    <property type="entry name" value="Gemin6"/>
</dbReference>
<dbReference type="InterPro" id="IPR047574">
    <property type="entry name" value="AD"/>
</dbReference>
<dbReference type="AlphaFoldDB" id="A0A9P6MXZ4"/>
<dbReference type="GO" id="GO:0000245">
    <property type="term" value="P:spliceosomal complex assembly"/>
    <property type="evidence" value="ECO:0007669"/>
    <property type="project" value="InterPro"/>
</dbReference>
<gene>
    <name evidence="2" type="ORF">BGZ80_007603</name>
</gene>
<sequence>MAKQWLFFGYTLGDIHSQLGSVCRATLLNGMEYSGYLYSVDPETYTLLMLLRGKKGSSHEQSQSQHESGASWTMVAVRQHALTAWECPDDSSSDRLSLEEMDTLAHIPIKLGDEAEIKSRKERLVTFLRSKRIPVESTTEDKVVHIMNCAHVQPPYLAASVDCTNVVICERIKRMIEEMQ</sequence>
<organism evidence="2 3">
    <name type="scientific">Entomortierella chlamydospora</name>
    <dbReference type="NCBI Taxonomy" id="101097"/>
    <lineage>
        <taxon>Eukaryota</taxon>
        <taxon>Fungi</taxon>
        <taxon>Fungi incertae sedis</taxon>
        <taxon>Mucoromycota</taxon>
        <taxon>Mortierellomycotina</taxon>
        <taxon>Mortierellomycetes</taxon>
        <taxon>Mortierellales</taxon>
        <taxon>Mortierellaceae</taxon>
        <taxon>Entomortierella</taxon>
    </lineage>
</organism>
<proteinExistence type="predicted"/>
<reference evidence="2" key="1">
    <citation type="journal article" date="2020" name="Fungal Divers.">
        <title>Resolving the Mortierellaceae phylogeny through synthesis of multi-gene phylogenetics and phylogenomics.</title>
        <authorList>
            <person name="Vandepol N."/>
            <person name="Liber J."/>
            <person name="Desiro A."/>
            <person name="Na H."/>
            <person name="Kennedy M."/>
            <person name="Barry K."/>
            <person name="Grigoriev I.V."/>
            <person name="Miller A.N."/>
            <person name="O'Donnell K."/>
            <person name="Stajich J.E."/>
            <person name="Bonito G."/>
        </authorList>
    </citation>
    <scope>NUCLEOTIDE SEQUENCE</scope>
    <source>
        <strain evidence="2">NRRL 2769</strain>
    </source>
</reference>
<dbReference type="PANTHER" id="PTHR14710:SF2">
    <property type="entry name" value="GEM-ASSOCIATED PROTEIN 6"/>
    <property type="match status" value="1"/>
</dbReference>
<accession>A0A9P6MXZ4</accession>
<comment type="caution">
    <text evidence="2">The sequence shown here is derived from an EMBL/GenBank/DDBJ whole genome shotgun (WGS) entry which is preliminary data.</text>
</comment>
<dbReference type="GO" id="GO:0005634">
    <property type="term" value="C:nucleus"/>
    <property type="evidence" value="ECO:0007669"/>
    <property type="project" value="InterPro"/>
</dbReference>